<protein>
    <recommendedName>
        <fullName evidence="2">RNA ligase domain-containing protein</fullName>
    </recommendedName>
</protein>
<dbReference type="SUPFAM" id="SSF56091">
    <property type="entry name" value="DNA ligase/mRNA capping enzyme, catalytic domain"/>
    <property type="match status" value="1"/>
</dbReference>
<dbReference type="EMBL" id="LAZR01053413">
    <property type="protein sequence ID" value="KKK80799.1"/>
    <property type="molecule type" value="Genomic_DNA"/>
</dbReference>
<feature type="non-terminal residue" evidence="1">
    <location>
        <position position="75"/>
    </location>
</feature>
<sequence>MHKLRSYGKVYNIGHAAVVELFDDEVTVEEKIDGSQFSFGVDAVGELACRSKGAVIDVDAPPKLFAGAVETARSL</sequence>
<evidence type="ECO:0000313" key="1">
    <source>
        <dbReference type="EMBL" id="KKK80799.1"/>
    </source>
</evidence>
<dbReference type="AlphaFoldDB" id="A0A0F9AQQ7"/>
<reference evidence="1" key="1">
    <citation type="journal article" date="2015" name="Nature">
        <title>Complex archaea that bridge the gap between prokaryotes and eukaryotes.</title>
        <authorList>
            <person name="Spang A."/>
            <person name="Saw J.H."/>
            <person name="Jorgensen S.L."/>
            <person name="Zaremba-Niedzwiedzka K."/>
            <person name="Martijn J."/>
            <person name="Lind A.E."/>
            <person name="van Eijk R."/>
            <person name="Schleper C."/>
            <person name="Guy L."/>
            <person name="Ettema T.J."/>
        </authorList>
    </citation>
    <scope>NUCLEOTIDE SEQUENCE</scope>
</reference>
<gene>
    <name evidence="1" type="ORF">LCGC14_2819850</name>
</gene>
<name>A0A0F9AQQ7_9ZZZZ</name>
<accession>A0A0F9AQQ7</accession>
<proteinExistence type="predicted"/>
<evidence type="ECO:0008006" key="2">
    <source>
        <dbReference type="Google" id="ProtNLM"/>
    </source>
</evidence>
<comment type="caution">
    <text evidence="1">The sequence shown here is derived from an EMBL/GenBank/DDBJ whole genome shotgun (WGS) entry which is preliminary data.</text>
</comment>
<organism evidence="1">
    <name type="scientific">marine sediment metagenome</name>
    <dbReference type="NCBI Taxonomy" id="412755"/>
    <lineage>
        <taxon>unclassified sequences</taxon>
        <taxon>metagenomes</taxon>
        <taxon>ecological metagenomes</taxon>
    </lineage>
</organism>